<evidence type="ECO:0000313" key="2">
    <source>
        <dbReference type="EMBL" id="OUM86153.1"/>
    </source>
</evidence>
<dbReference type="InterPro" id="IPR000361">
    <property type="entry name" value="ATAP_core_dom"/>
</dbReference>
<dbReference type="InterPro" id="IPR035903">
    <property type="entry name" value="HesB-like_dom_sf"/>
</dbReference>
<organism evidence="2 3">
    <name type="scientific">Bacillus thermozeamaize</name>
    <dbReference type="NCBI Taxonomy" id="230954"/>
    <lineage>
        <taxon>Bacteria</taxon>
        <taxon>Bacillati</taxon>
        <taxon>Bacillota</taxon>
        <taxon>Bacilli</taxon>
        <taxon>Bacillales</taxon>
        <taxon>Bacillaceae</taxon>
        <taxon>Bacillus</taxon>
    </lineage>
</organism>
<reference evidence="3" key="1">
    <citation type="submission" date="2016-06" db="EMBL/GenBank/DDBJ databases">
        <authorList>
            <person name="Nascimento L."/>
            <person name="Pereira R.V."/>
            <person name="Martins L.F."/>
            <person name="Quaggio R.B."/>
            <person name="Silva A.M."/>
            <person name="Setubal J.C."/>
        </authorList>
    </citation>
    <scope>NUCLEOTIDE SEQUENCE [LARGE SCALE GENOMIC DNA]</scope>
</reference>
<dbReference type="Pfam" id="PF01521">
    <property type="entry name" value="Fe-S_biosyn"/>
    <property type="match status" value="1"/>
</dbReference>
<proteinExistence type="predicted"/>
<feature type="domain" description="Core" evidence="1">
    <location>
        <begin position="1"/>
        <end position="81"/>
    </location>
</feature>
<dbReference type="Gene3D" id="2.60.300.12">
    <property type="entry name" value="HesB-like domain"/>
    <property type="match status" value="1"/>
</dbReference>
<dbReference type="SUPFAM" id="SSF89360">
    <property type="entry name" value="HesB-like domain"/>
    <property type="match status" value="1"/>
</dbReference>
<comment type="caution">
    <text evidence="2">The sequence shown here is derived from an EMBL/GenBank/DDBJ whole genome shotgun (WGS) entry which is preliminary data.</text>
</comment>
<gene>
    <name evidence="2" type="ORF">BAA01_01415</name>
</gene>
<dbReference type="EMBL" id="LZRT01000094">
    <property type="protein sequence ID" value="OUM86153.1"/>
    <property type="molecule type" value="Genomic_DNA"/>
</dbReference>
<dbReference type="Proteomes" id="UP000196475">
    <property type="component" value="Unassembled WGS sequence"/>
</dbReference>
<evidence type="ECO:0000313" key="3">
    <source>
        <dbReference type="Proteomes" id="UP000196475"/>
    </source>
</evidence>
<dbReference type="AlphaFoldDB" id="A0A1Y3PFR4"/>
<name>A0A1Y3PFR4_9BACI</name>
<sequence>MDVHITPAAAAFYRQEMELSADQALRLFVRIGGFGCGGYSIGVQVDRPTARDHRVQVGGVTFVISPDDSWYMEGLVIDHDPIHGICCASRHCDDLHHPDLPEQPFALAV</sequence>
<protein>
    <recommendedName>
        <fullName evidence="1">Core domain-containing protein</fullName>
    </recommendedName>
</protein>
<accession>A0A1Y3PFR4</accession>
<evidence type="ECO:0000259" key="1">
    <source>
        <dbReference type="Pfam" id="PF01521"/>
    </source>
</evidence>